<evidence type="ECO:0000256" key="1">
    <source>
        <dbReference type="SAM" id="SignalP"/>
    </source>
</evidence>
<organism>
    <name type="scientific">Pyricularia oryzae (strain P131)</name>
    <name type="common">Rice blast fungus</name>
    <name type="synonym">Magnaporthe oryzae</name>
    <dbReference type="NCBI Taxonomy" id="1143193"/>
    <lineage>
        <taxon>Eukaryota</taxon>
        <taxon>Fungi</taxon>
        <taxon>Dikarya</taxon>
        <taxon>Ascomycota</taxon>
        <taxon>Pezizomycotina</taxon>
        <taxon>Sordariomycetes</taxon>
        <taxon>Sordariomycetidae</taxon>
        <taxon>Magnaporthales</taxon>
        <taxon>Pyriculariaceae</taxon>
        <taxon>Pyricularia</taxon>
    </lineage>
</organism>
<protein>
    <submittedName>
        <fullName evidence="2">Uncharacterized protein</fullName>
    </submittedName>
</protein>
<keyword evidence="1" id="KW-0732">Signal</keyword>
<dbReference type="AlphaFoldDB" id="L7J318"/>
<sequence>MDILTTLLCILLACATFLISLARGGCSLTPAATTRAAGKPGPLERRLGRLGLVKAVVDSKVVGTIQQLDLNFPVSPRVMLPTRVRPYVRHLGHVSVSSGPRLGNLGLLGYACGQWVVWVAEVAEARLSPKRFDQQSRGPH</sequence>
<accession>L7J318</accession>
<evidence type="ECO:0000313" key="2">
    <source>
        <dbReference type="EMBL" id="ELQ62621.1"/>
    </source>
</evidence>
<gene>
    <name evidence="2" type="ORF">OOW_P131scaffold01058g7</name>
</gene>
<feature type="signal peptide" evidence="1">
    <location>
        <begin position="1"/>
        <end position="24"/>
    </location>
</feature>
<proteinExistence type="predicted"/>
<reference evidence="2" key="1">
    <citation type="journal article" date="2012" name="PLoS Genet.">
        <title>Comparative analysis of the genomes of two field isolates of the rice blast fungus Magnaporthe oryzae.</title>
        <authorList>
            <person name="Xue M."/>
            <person name="Yang J."/>
            <person name="Li Z."/>
            <person name="Hu S."/>
            <person name="Yao N."/>
            <person name="Dean R.A."/>
            <person name="Zhao W."/>
            <person name="Shen M."/>
            <person name="Zhang H."/>
            <person name="Li C."/>
            <person name="Liu L."/>
            <person name="Cao L."/>
            <person name="Xu X."/>
            <person name="Xing Y."/>
            <person name="Hsiang T."/>
            <person name="Zhang Z."/>
            <person name="Xu J.R."/>
            <person name="Peng Y.L."/>
        </authorList>
    </citation>
    <scope>NUCLEOTIDE SEQUENCE [LARGE SCALE GENOMIC DNA]</scope>
    <source>
        <strain evidence="2">P131</strain>
    </source>
</reference>
<feature type="chain" id="PRO_5003977652" evidence="1">
    <location>
        <begin position="25"/>
        <end position="140"/>
    </location>
</feature>
<name>L7J318_PYRO1</name>
<dbReference type="EMBL" id="JH794238">
    <property type="protein sequence ID" value="ELQ62621.1"/>
    <property type="molecule type" value="Genomic_DNA"/>
</dbReference>